<dbReference type="GO" id="GO:0016829">
    <property type="term" value="F:lyase activity"/>
    <property type="evidence" value="ECO:0007669"/>
    <property type="project" value="UniProtKB-KW"/>
</dbReference>
<dbReference type="GO" id="GO:0050519">
    <property type="term" value="F:holo-citrate lyase synthase activity"/>
    <property type="evidence" value="ECO:0007669"/>
    <property type="project" value="UniProtKB-EC"/>
</dbReference>
<sequence length="176" mass="20593">MNSSRQSIINIIESREKRVIHQRKLLQQYQKNTLVSYKINIPGEIKDSPLYRKIFKKGWEELIKQAEDKSIEILSKEEFYKASGPEGYMVFKEEATTIKKLTTNIEEQHPLGRIFDFDVLYGEGKQISRTDIGKSPRRCFICDGNAFECGRSRRHSIEELVASIHDKAQTYFENEK</sequence>
<dbReference type="Proteomes" id="UP001205748">
    <property type="component" value="Unassembled WGS sequence"/>
</dbReference>
<keyword evidence="5" id="KW-0456">Lyase</keyword>
<dbReference type="NCBIfam" id="TIGR03124">
    <property type="entry name" value="citrate_citX"/>
    <property type="match status" value="1"/>
</dbReference>
<proteinExistence type="predicted"/>
<gene>
    <name evidence="5" type="primary">citX</name>
    <name evidence="5" type="ORF">NSA47_07475</name>
</gene>
<dbReference type="NCBIfam" id="NF002383">
    <property type="entry name" value="PRK01392.1"/>
    <property type="match status" value="1"/>
</dbReference>
<dbReference type="RefSeq" id="WP_257530551.1">
    <property type="nucleotide sequence ID" value="NZ_JANKAS010000005.1"/>
</dbReference>
<comment type="catalytic activity">
    <reaction evidence="4">
        <text>apo-[citrate lyase ACP] + 2'-(5''-triphospho-alpha-D-ribosyl)-3'-dephospho-CoA = holo-[citrate lyase ACP] + diphosphate</text>
        <dbReference type="Rhea" id="RHEA:16333"/>
        <dbReference type="Rhea" id="RHEA-COMP:10157"/>
        <dbReference type="Rhea" id="RHEA-COMP:10158"/>
        <dbReference type="ChEBI" id="CHEBI:29999"/>
        <dbReference type="ChEBI" id="CHEBI:33019"/>
        <dbReference type="ChEBI" id="CHEBI:61378"/>
        <dbReference type="ChEBI" id="CHEBI:82683"/>
        <dbReference type="EC" id="2.7.7.61"/>
    </reaction>
</comment>
<evidence type="ECO:0000256" key="3">
    <source>
        <dbReference type="ARBA" id="ARBA00022695"/>
    </source>
</evidence>
<comment type="caution">
    <text evidence="5">The sequence shown here is derived from an EMBL/GenBank/DDBJ whole genome shotgun (WGS) entry which is preliminary data.</text>
</comment>
<accession>A0AAE3HHT1</accession>
<dbReference type="EMBL" id="JANKAS010000005">
    <property type="protein sequence ID" value="MCR1898823.1"/>
    <property type="molecule type" value="Genomic_DNA"/>
</dbReference>
<evidence type="ECO:0000313" key="5">
    <source>
        <dbReference type="EMBL" id="MCR1898823.1"/>
    </source>
</evidence>
<organism evidence="5 6">
    <name type="scientific">Irregularibacter muris</name>
    <dbReference type="NCBI Taxonomy" id="1796619"/>
    <lineage>
        <taxon>Bacteria</taxon>
        <taxon>Bacillati</taxon>
        <taxon>Bacillota</taxon>
        <taxon>Clostridia</taxon>
        <taxon>Eubacteriales</taxon>
        <taxon>Eubacteriaceae</taxon>
        <taxon>Irregularibacter</taxon>
    </lineage>
</organism>
<evidence type="ECO:0000313" key="6">
    <source>
        <dbReference type="Proteomes" id="UP001205748"/>
    </source>
</evidence>
<evidence type="ECO:0000256" key="2">
    <source>
        <dbReference type="ARBA" id="ARBA00022679"/>
    </source>
</evidence>
<dbReference type="AlphaFoldDB" id="A0AAE3HHT1"/>
<evidence type="ECO:0000256" key="1">
    <source>
        <dbReference type="ARBA" id="ARBA00012524"/>
    </source>
</evidence>
<dbReference type="GO" id="GO:0051191">
    <property type="term" value="P:prosthetic group biosynthetic process"/>
    <property type="evidence" value="ECO:0007669"/>
    <property type="project" value="InterPro"/>
</dbReference>
<protein>
    <recommendedName>
        <fullName evidence="1">citrate lyase holo-[acyl-carrier protein] synthase</fullName>
        <ecNumber evidence="1">2.7.7.61</ecNumber>
    </recommendedName>
</protein>
<keyword evidence="2 5" id="KW-0808">Transferase</keyword>
<dbReference type="EC" id="2.7.7.61" evidence="1"/>
<reference evidence="5" key="1">
    <citation type="submission" date="2022-07" db="EMBL/GenBank/DDBJ databases">
        <title>Enhanced cultured diversity of the mouse gut microbiota enables custom-made synthetic communities.</title>
        <authorList>
            <person name="Afrizal A."/>
        </authorList>
    </citation>
    <scope>NUCLEOTIDE SEQUENCE</scope>
    <source>
        <strain evidence="5">DSM 28593</strain>
    </source>
</reference>
<keyword evidence="3 5" id="KW-0548">Nucleotidyltransferase</keyword>
<dbReference type="InterPro" id="IPR005551">
    <property type="entry name" value="CitX"/>
</dbReference>
<name>A0AAE3HHT1_9FIRM</name>
<dbReference type="Pfam" id="PF03802">
    <property type="entry name" value="CitX"/>
    <property type="match status" value="1"/>
</dbReference>
<evidence type="ECO:0000256" key="4">
    <source>
        <dbReference type="ARBA" id="ARBA00048574"/>
    </source>
</evidence>
<keyword evidence="6" id="KW-1185">Reference proteome</keyword>